<dbReference type="EMBL" id="MN740764">
    <property type="protein sequence ID" value="QHS82279.1"/>
    <property type="molecule type" value="Genomic_DNA"/>
</dbReference>
<protein>
    <recommendedName>
        <fullName evidence="2">C2H2-type domain-containing protein</fullName>
    </recommendedName>
</protein>
<accession>A0A6C0AQW5</accession>
<dbReference type="AlphaFoldDB" id="A0A6C0AQW5"/>
<evidence type="ECO:0000313" key="1">
    <source>
        <dbReference type="EMBL" id="QHS82279.1"/>
    </source>
</evidence>
<sequence>MDTFKEGKMSKTSDDFYCKNCDYKCCKKYNFDRHLSTDKHKNTHFGYNVSILDTQNEQNEQPTHFTCECGKQYKYSQGLSKHKKKCNYENKEPIFDTADGDVKILTNMVLEVVKQNQELMLQNTETQKQNQELTNKLFEICKNVTNNTMINTNSHNKTFNLNVFLNETCKDAMNIMDFVDSLKLQVADLESVGKLGFVEGISNIIVKNLKAMDIHKRPVHCSDSKREVMYIKDQNKWEKEDEEKKKLRKAIKRIACKNQRLIPVFKEAHPDCIKAASKFSDQYNKMIIESMGGSGNEDFDNENKIIKKIAKEVTIDKTL</sequence>
<evidence type="ECO:0008006" key="2">
    <source>
        <dbReference type="Google" id="ProtNLM"/>
    </source>
</evidence>
<organism evidence="1">
    <name type="scientific">viral metagenome</name>
    <dbReference type="NCBI Taxonomy" id="1070528"/>
    <lineage>
        <taxon>unclassified sequences</taxon>
        <taxon>metagenomes</taxon>
        <taxon>organismal metagenomes</taxon>
    </lineage>
</organism>
<proteinExistence type="predicted"/>
<name>A0A6C0AQW5_9ZZZZ</name>
<reference evidence="1" key="1">
    <citation type="journal article" date="2020" name="Nature">
        <title>Giant virus diversity and host interactions through global metagenomics.</title>
        <authorList>
            <person name="Schulz F."/>
            <person name="Roux S."/>
            <person name="Paez-Espino D."/>
            <person name="Jungbluth S."/>
            <person name="Walsh D.A."/>
            <person name="Denef V.J."/>
            <person name="McMahon K.D."/>
            <person name="Konstantinidis K.T."/>
            <person name="Eloe-Fadrosh E.A."/>
            <person name="Kyrpides N.C."/>
            <person name="Woyke T."/>
        </authorList>
    </citation>
    <scope>NUCLEOTIDE SEQUENCE</scope>
    <source>
        <strain evidence="1">GVMAG-S-1101165-79</strain>
    </source>
</reference>